<dbReference type="InterPro" id="IPR010389">
    <property type="entry name" value="Urate_ox_N"/>
</dbReference>
<keyword evidence="1" id="KW-0472">Membrane</keyword>
<dbReference type="Proteomes" id="UP000575083">
    <property type="component" value="Unassembled WGS sequence"/>
</dbReference>
<keyword evidence="1" id="KW-0812">Transmembrane</keyword>
<sequence length="436" mass="47587">MEHYLLDWANLLLRWVHVITAIAWVGSSFYFVFLDSSLTPPEDEDLKKQGVSGELWAVHGGGFYHPVKFAVSPPELPKHLHWFYWESYSTWLSGFALFTLSYLWSAGTYLIDKSRMDWAPPAAIGAALAFLVVFWLLYDGICRIFGQKKNGDAIVGGLVLVLVCIASWLACHLFAGRAAFLLVGAMIATSMSANVFFWIIPGQRTVVRQIRTGQNVDPIHGKRGKQRSVHNTYFTLPVIFAMLSNHYSFTWSHPQNWLVLIIMMFAGAAIRQFFVMRHGYKLGRNPNPLPYALVGVVALLGAIVWMKPAPAPEPVAAAKPAAVAAPAPAASAASQAAPAAAAAAAPVAAPAAAAGTGSDFAAVQTVLEQRCYLCHGAQVQMKNLRLDSPALVKQHAQAVYQQAVVQKLMPMNNATQMTDAERALIGRWFQDGAKTP</sequence>
<dbReference type="RefSeq" id="WP_184856853.1">
    <property type="nucleotide sequence ID" value="NZ_JACHLK010000003.1"/>
</dbReference>
<dbReference type="EMBL" id="JACHLK010000003">
    <property type="protein sequence ID" value="MBB6559444.1"/>
    <property type="molecule type" value="Genomic_DNA"/>
</dbReference>
<proteinExistence type="predicted"/>
<name>A0A7X0PD64_9BURK</name>
<feature type="transmembrane region" description="Helical" evidence="1">
    <location>
        <begin position="123"/>
        <end position="141"/>
    </location>
</feature>
<keyword evidence="1" id="KW-1133">Transmembrane helix</keyword>
<evidence type="ECO:0000313" key="4">
    <source>
        <dbReference type="Proteomes" id="UP000575083"/>
    </source>
</evidence>
<reference evidence="3 4" key="1">
    <citation type="submission" date="2020-08" db="EMBL/GenBank/DDBJ databases">
        <title>Functional genomics of gut bacteria from endangered species of beetles.</title>
        <authorList>
            <person name="Carlos-Shanley C."/>
        </authorList>
    </citation>
    <scope>NUCLEOTIDE SEQUENCE [LARGE SCALE GENOMIC DNA]</scope>
    <source>
        <strain evidence="3 4">S00198</strain>
    </source>
</reference>
<feature type="transmembrane region" description="Helical" evidence="1">
    <location>
        <begin position="88"/>
        <end position="111"/>
    </location>
</feature>
<dbReference type="GO" id="GO:0009055">
    <property type="term" value="F:electron transfer activity"/>
    <property type="evidence" value="ECO:0007669"/>
    <property type="project" value="InterPro"/>
</dbReference>
<feature type="transmembrane region" description="Helical" evidence="1">
    <location>
        <begin position="288"/>
        <end position="306"/>
    </location>
</feature>
<keyword evidence="4" id="KW-1185">Reference proteome</keyword>
<evidence type="ECO:0000259" key="2">
    <source>
        <dbReference type="Pfam" id="PF06181"/>
    </source>
</evidence>
<dbReference type="GO" id="GO:0020037">
    <property type="term" value="F:heme binding"/>
    <property type="evidence" value="ECO:0007669"/>
    <property type="project" value="InterPro"/>
</dbReference>
<feature type="transmembrane region" description="Helical" evidence="1">
    <location>
        <begin position="181"/>
        <end position="200"/>
    </location>
</feature>
<organism evidence="3 4">
    <name type="scientific">Acidovorax soli</name>
    <dbReference type="NCBI Taxonomy" id="592050"/>
    <lineage>
        <taxon>Bacteria</taxon>
        <taxon>Pseudomonadati</taxon>
        <taxon>Pseudomonadota</taxon>
        <taxon>Betaproteobacteria</taxon>
        <taxon>Burkholderiales</taxon>
        <taxon>Comamonadaceae</taxon>
        <taxon>Acidovorax</taxon>
    </lineage>
</organism>
<evidence type="ECO:0000313" key="3">
    <source>
        <dbReference type="EMBL" id="MBB6559444.1"/>
    </source>
</evidence>
<dbReference type="SUPFAM" id="SSF46626">
    <property type="entry name" value="Cytochrome c"/>
    <property type="match status" value="1"/>
</dbReference>
<accession>A0A7X0PD64</accession>
<evidence type="ECO:0000256" key="1">
    <source>
        <dbReference type="SAM" id="Phobius"/>
    </source>
</evidence>
<comment type="caution">
    <text evidence="3">The sequence shown here is derived from an EMBL/GenBank/DDBJ whole genome shotgun (WGS) entry which is preliminary data.</text>
</comment>
<feature type="transmembrane region" description="Helical" evidence="1">
    <location>
        <begin position="12"/>
        <end position="33"/>
    </location>
</feature>
<dbReference type="AlphaFoldDB" id="A0A7X0PD64"/>
<feature type="transmembrane region" description="Helical" evidence="1">
    <location>
        <begin position="153"/>
        <end position="175"/>
    </location>
</feature>
<gene>
    <name evidence="3" type="ORF">HNP48_002111</name>
</gene>
<protein>
    <submittedName>
        <fullName evidence="3">Putative membrane protein</fullName>
    </submittedName>
</protein>
<feature type="transmembrane region" description="Helical" evidence="1">
    <location>
        <begin position="257"/>
        <end position="276"/>
    </location>
</feature>
<dbReference type="InterPro" id="IPR036909">
    <property type="entry name" value="Cyt_c-like_dom_sf"/>
</dbReference>
<dbReference type="Pfam" id="PF06181">
    <property type="entry name" value="Urate_ox_N"/>
    <property type="match status" value="1"/>
</dbReference>
<feature type="domain" description="Urate oxidase N-terminal" evidence="2">
    <location>
        <begin position="4"/>
        <end position="306"/>
    </location>
</feature>